<organism evidence="2 3">
    <name type="scientific">Microseira wollei NIES-4236</name>
    <dbReference type="NCBI Taxonomy" id="2530354"/>
    <lineage>
        <taxon>Bacteria</taxon>
        <taxon>Bacillati</taxon>
        <taxon>Cyanobacteriota</taxon>
        <taxon>Cyanophyceae</taxon>
        <taxon>Oscillatoriophycideae</taxon>
        <taxon>Aerosakkonematales</taxon>
        <taxon>Aerosakkonemataceae</taxon>
        <taxon>Microseira</taxon>
    </lineage>
</organism>
<dbReference type="RefSeq" id="WP_226594640.1">
    <property type="nucleotide sequence ID" value="NZ_BLAY01000389.1"/>
</dbReference>
<feature type="compositionally biased region" description="Basic and acidic residues" evidence="1">
    <location>
        <begin position="14"/>
        <end position="23"/>
    </location>
</feature>
<name>A0AAV3XUP0_9CYAN</name>
<accession>A0AAV3XUP0</accession>
<evidence type="ECO:0000256" key="1">
    <source>
        <dbReference type="SAM" id="MobiDB-lite"/>
    </source>
</evidence>
<dbReference type="Proteomes" id="UP001050975">
    <property type="component" value="Unassembled WGS sequence"/>
</dbReference>
<sequence>MMESEVTGNCHASFGERDRETHKSRGLKVRSVPTLFSPLLANIARHGLEQTLKEYAKTIDLKHQSGG</sequence>
<protein>
    <submittedName>
        <fullName evidence="2">Group II intron, maturase-specific</fullName>
    </submittedName>
</protein>
<feature type="region of interest" description="Disordered" evidence="1">
    <location>
        <begin position="1"/>
        <end position="27"/>
    </location>
</feature>
<evidence type="ECO:0000313" key="2">
    <source>
        <dbReference type="EMBL" id="GET44517.1"/>
    </source>
</evidence>
<dbReference type="AlphaFoldDB" id="A0AAV3XUP0"/>
<reference evidence="2" key="1">
    <citation type="submission" date="2019-10" db="EMBL/GenBank/DDBJ databases">
        <title>Draft genome sequece of Microseira wollei NIES-4236.</title>
        <authorList>
            <person name="Yamaguchi H."/>
            <person name="Suzuki S."/>
            <person name="Kawachi M."/>
        </authorList>
    </citation>
    <scope>NUCLEOTIDE SEQUENCE</scope>
    <source>
        <strain evidence="2">NIES-4236</strain>
    </source>
</reference>
<keyword evidence="3" id="KW-1185">Reference proteome</keyword>
<gene>
    <name evidence="2" type="ORF">MiSe_93470</name>
</gene>
<proteinExistence type="predicted"/>
<evidence type="ECO:0000313" key="3">
    <source>
        <dbReference type="Proteomes" id="UP001050975"/>
    </source>
</evidence>
<comment type="caution">
    <text evidence="2">The sequence shown here is derived from an EMBL/GenBank/DDBJ whole genome shotgun (WGS) entry which is preliminary data.</text>
</comment>
<dbReference type="EMBL" id="BLAY01000389">
    <property type="protein sequence ID" value="GET44517.1"/>
    <property type="molecule type" value="Genomic_DNA"/>
</dbReference>